<dbReference type="Proteomes" id="UP000252731">
    <property type="component" value="Unassembled WGS sequence"/>
</dbReference>
<proteinExistence type="predicted"/>
<protein>
    <submittedName>
        <fullName evidence="1">Uncharacterized protein</fullName>
    </submittedName>
</protein>
<reference evidence="1 2" key="1">
    <citation type="submission" date="2018-06" db="EMBL/GenBank/DDBJ databases">
        <title>Freshwater and sediment microbial communities from various areas in North America, analyzing microbe dynamics in response to fracking.</title>
        <authorList>
            <person name="Lamendella R."/>
        </authorList>
    </citation>
    <scope>NUCLEOTIDE SEQUENCE [LARGE SCALE GENOMIC DNA]</scope>
    <source>
        <strain evidence="1 2">14_TX</strain>
    </source>
</reference>
<dbReference type="AlphaFoldDB" id="A0A366JZN5"/>
<dbReference type="EMBL" id="QNSF01000003">
    <property type="protein sequence ID" value="RBP94976.1"/>
    <property type="molecule type" value="Genomic_DNA"/>
</dbReference>
<evidence type="ECO:0000313" key="2">
    <source>
        <dbReference type="Proteomes" id="UP000252731"/>
    </source>
</evidence>
<keyword evidence="2" id="KW-1185">Reference proteome</keyword>
<organism evidence="1 2">
    <name type="scientific">Cytobacillus firmus</name>
    <name type="common">Bacillus firmus</name>
    <dbReference type="NCBI Taxonomy" id="1399"/>
    <lineage>
        <taxon>Bacteria</taxon>
        <taxon>Bacillati</taxon>
        <taxon>Bacillota</taxon>
        <taxon>Bacilli</taxon>
        <taxon>Bacillales</taxon>
        <taxon>Bacillaceae</taxon>
        <taxon>Cytobacillus</taxon>
    </lineage>
</organism>
<comment type="caution">
    <text evidence="1">The sequence shown here is derived from an EMBL/GenBank/DDBJ whole genome shotgun (WGS) entry which is preliminary data.</text>
</comment>
<sequence length="70" mass="8450">MLYEVKIWGKQLKCDVCTDNQWYKSTLKTEIQSEENAYKYNKEVRYMFECKKCGNCRIFGMVSTKMILMK</sequence>
<evidence type="ECO:0000313" key="1">
    <source>
        <dbReference type="EMBL" id="RBP94976.1"/>
    </source>
</evidence>
<gene>
    <name evidence="1" type="ORF">DFO70_1034</name>
</gene>
<accession>A0A366JZN5</accession>
<name>A0A366JZN5_CYTFI</name>